<proteinExistence type="predicted"/>
<comment type="caution">
    <text evidence="2">The sequence shown here is derived from an EMBL/GenBank/DDBJ whole genome shotgun (WGS) entry which is preliminary data.</text>
</comment>
<feature type="domain" description="ATPase AAA-type core" evidence="1">
    <location>
        <begin position="24"/>
        <end position="381"/>
    </location>
</feature>
<dbReference type="Pfam" id="PF13304">
    <property type="entry name" value="AAA_21"/>
    <property type="match status" value="1"/>
</dbReference>
<organism evidence="2 3">
    <name type="scientific">Actinomycetospora atypica</name>
    <dbReference type="NCBI Taxonomy" id="1290095"/>
    <lineage>
        <taxon>Bacteria</taxon>
        <taxon>Bacillati</taxon>
        <taxon>Actinomycetota</taxon>
        <taxon>Actinomycetes</taxon>
        <taxon>Pseudonocardiales</taxon>
        <taxon>Pseudonocardiaceae</taxon>
        <taxon>Actinomycetospora</taxon>
    </lineage>
</organism>
<dbReference type="PANTHER" id="PTHR40396:SF1">
    <property type="entry name" value="ATPASE AAA-TYPE CORE DOMAIN-CONTAINING PROTEIN"/>
    <property type="match status" value="1"/>
</dbReference>
<keyword evidence="3" id="KW-1185">Reference proteome</keyword>
<accession>A0ABV9YDZ8</accession>
<dbReference type="Proteomes" id="UP001595947">
    <property type="component" value="Unassembled WGS sequence"/>
</dbReference>
<dbReference type="InterPro" id="IPR014555">
    <property type="entry name" value="RecF-like"/>
</dbReference>
<protein>
    <submittedName>
        <fullName evidence="2">AAA family ATPase</fullName>
    </submittedName>
</protein>
<name>A0ABV9YDZ8_9PSEU</name>
<dbReference type="SUPFAM" id="SSF52540">
    <property type="entry name" value="P-loop containing nucleoside triphosphate hydrolases"/>
    <property type="match status" value="1"/>
</dbReference>
<dbReference type="InterPro" id="IPR003959">
    <property type="entry name" value="ATPase_AAA_core"/>
</dbReference>
<evidence type="ECO:0000313" key="2">
    <source>
        <dbReference type="EMBL" id="MFC5060604.1"/>
    </source>
</evidence>
<dbReference type="RefSeq" id="WP_378033964.1">
    <property type="nucleotide sequence ID" value="NZ_JBHSIV010000001.1"/>
</dbReference>
<evidence type="ECO:0000313" key="3">
    <source>
        <dbReference type="Proteomes" id="UP001595947"/>
    </source>
</evidence>
<dbReference type="InterPro" id="IPR027417">
    <property type="entry name" value="P-loop_NTPase"/>
</dbReference>
<gene>
    <name evidence="2" type="ORF">ACFPBZ_00145</name>
</gene>
<dbReference type="Gene3D" id="3.40.50.300">
    <property type="entry name" value="P-loop containing nucleotide triphosphate hydrolases"/>
    <property type="match status" value="1"/>
</dbReference>
<reference evidence="3" key="1">
    <citation type="journal article" date="2019" name="Int. J. Syst. Evol. Microbiol.">
        <title>The Global Catalogue of Microorganisms (GCM) 10K type strain sequencing project: providing services to taxonomists for standard genome sequencing and annotation.</title>
        <authorList>
            <consortium name="The Broad Institute Genomics Platform"/>
            <consortium name="The Broad Institute Genome Sequencing Center for Infectious Disease"/>
            <person name="Wu L."/>
            <person name="Ma J."/>
        </authorList>
    </citation>
    <scope>NUCLEOTIDE SEQUENCE [LARGE SCALE GENOMIC DNA]</scope>
    <source>
        <strain evidence="3">CGMCC 4.7093</strain>
    </source>
</reference>
<dbReference type="EMBL" id="JBHSIV010000001">
    <property type="protein sequence ID" value="MFC5060604.1"/>
    <property type="molecule type" value="Genomic_DNA"/>
</dbReference>
<sequence length="442" mass="49380">MKIEELRVRRFKSLYNTATTLQNFSVLTGPNGSGKSNFTAVIDFLGEAYRFGLDYAVGRAGGIDAIAYRRTRRTTVPISLGLTFRVDANELEATLGSRKISEYLDEDRKSLWFDHDFEIKPSRDLESANFQVSKESVRLYGGIGKPRDLLLNFESAGSSSSTSRESTLEFDSDKLFGSASLSDIYKKRLNAEDVRAEIAESSDPTNLFFNRPAFSVPPFRELRMLLNRLNVYRLNAAACRNPGVLTPTASLSKDGGNLPGVVARLRRRRNTSGTWDRILSSMVEIFPDLQDIDTTESASTGINLRFHEEGVGRPWSALEVSDGTIQYLAMLCVLFDRSGPALVLEEPENTLHSWLLRLLLQKCREDESRQVLLTTHSPVALKAVSPDEVLLASKRNGRTSVRPLAEIDPDSKRIYEESGIDVFEQYDSGYLPETIPGSGVQW</sequence>
<dbReference type="PIRSF" id="PIRSF029347">
    <property type="entry name" value="RecF"/>
    <property type="match status" value="1"/>
</dbReference>
<evidence type="ECO:0000259" key="1">
    <source>
        <dbReference type="Pfam" id="PF13304"/>
    </source>
</evidence>
<dbReference type="PANTHER" id="PTHR40396">
    <property type="entry name" value="ATPASE-LIKE PROTEIN"/>
    <property type="match status" value="1"/>
</dbReference>